<protein>
    <submittedName>
        <fullName evidence="1">Uncharacterized protein</fullName>
    </submittedName>
</protein>
<proteinExistence type="predicted"/>
<dbReference type="Gene3D" id="2.60.120.200">
    <property type="match status" value="1"/>
</dbReference>
<organism evidence="1 2">
    <name type="scientific">Pocillopora meandrina</name>
    <dbReference type="NCBI Taxonomy" id="46732"/>
    <lineage>
        <taxon>Eukaryota</taxon>
        <taxon>Metazoa</taxon>
        <taxon>Cnidaria</taxon>
        <taxon>Anthozoa</taxon>
        <taxon>Hexacorallia</taxon>
        <taxon>Scleractinia</taxon>
        <taxon>Astrocoeniina</taxon>
        <taxon>Pocilloporidae</taxon>
        <taxon>Pocillopora</taxon>
    </lineage>
</organism>
<reference evidence="1 2" key="1">
    <citation type="submission" date="2022-05" db="EMBL/GenBank/DDBJ databases">
        <authorList>
            <consortium name="Genoscope - CEA"/>
            <person name="William W."/>
        </authorList>
    </citation>
    <scope>NUCLEOTIDE SEQUENCE [LARGE SCALE GENOMIC DNA]</scope>
</reference>
<dbReference type="Proteomes" id="UP001159428">
    <property type="component" value="Unassembled WGS sequence"/>
</dbReference>
<accession>A0AAU9WLC2</accession>
<dbReference type="EMBL" id="CALNXJ010000016">
    <property type="protein sequence ID" value="CAH3117959.1"/>
    <property type="molecule type" value="Genomic_DNA"/>
</dbReference>
<comment type="caution">
    <text evidence="1">The sequence shown here is derived from an EMBL/GenBank/DDBJ whole genome shotgun (WGS) entry which is preliminary data.</text>
</comment>
<evidence type="ECO:0000313" key="2">
    <source>
        <dbReference type="Proteomes" id="UP001159428"/>
    </source>
</evidence>
<evidence type="ECO:0000313" key="1">
    <source>
        <dbReference type="EMBL" id="CAH3117959.1"/>
    </source>
</evidence>
<sequence>MMFLESRSTENYAMKNPAIASDLSQLSLCFFIKLVQDQGDQIVLSYAHEDDNDMIFLIYPTRTHLYVGNKLF</sequence>
<dbReference type="AlphaFoldDB" id="A0AAU9WLC2"/>
<gene>
    <name evidence="1" type="ORF">PMEA_00007715</name>
</gene>
<name>A0AAU9WLC2_9CNID</name>
<keyword evidence="2" id="KW-1185">Reference proteome</keyword>